<evidence type="ECO:0000313" key="4">
    <source>
        <dbReference type="EMBL" id="KAL2085636.1"/>
    </source>
</evidence>
<accession>A0ABD1JFX9</accession>
<dbReference type="PANTHER" id="PTHR21029">
    <property type="entry name" value="R-SEVEN BINDING PROTEIN (R7BP) HOMOLOG"/>
    <property type="match status" value="1"/>
</dbReference>
<protein>
    <submittedName>
        <fullName evidence="4">Uncharacterized protein</fullName>
    </submittedName>
</protein>
<evidence type="ECO:0000313" key="5">
    <source>
        <dbReference type="Proteomes" id="UP001591681"/>
    </source>
</evidence>
<evidence type="ECO:0000256" key="3">
    <source>
        <dbReference type="SAM" id="Phobius"/>
    </source>
</evidence>
<dbReference type="EMBL" id="JBHFQA010000016">
    <property type="protein sequence ID" value="KAL2085636.1"/>
    <property type="molecule type" value="Genomic_DNA"/>
</dbReference>
<proteinExistence type="inferred from homology"/>
<keyword evidence="3" id="KW-0812">Transmembrane</keyword>
<keyword evidence="5" id="KW-1185">Reference proteome</keyword>
<sequence length="253" mass="27614">MPLTNNKVADDGSAGEAKTPEEGKAMVDCLVKVVACHRHLASCVGGSTDGPDLRQELRKTRERGLELTLSCRQHLTTRLRDKALPEAERKDAELLWVAFSSSLELLHADMCKVFKMGNNFSLANTCALVQTGMQGDTKEVAARALSLPDLQYEQKSQSDSVERQELSQLEEEIAQVDRTIEDMELKVNVLRWTVEAQGPQYGELVSTDSTSIALVDEDEEAPGRGRKLTPVILALCGVAIGAVVIAVCVVFFA</sequence>
<dbReference type="Proteomes" id="UP001591681">
    <property type="component" value="Unassembled WGS sequence"/>
</dbReference>
<dbReference type="AlphaFoldDB" id="A0ABD1JFX9"/>
<dbReference type="InterPro" id="IPR026512">
    <property type="entry name" value="RGS7BP/RGS9BP"/>
</dbReference>
<evidence type="ECO:0000256" key="2">
    <source>
        <dbReference type="ARBA" id="ARBA00022700"/>
    </source>
</evidence>
<comment type="caution">
    <text evidence="4">The sequence shown here is derived from an EMBL/GenBank/DDBJ whole genome shotgun (WGS) entry which is preliminary data.</text>
</comment>
<dbReference type="GO" id="GO:0009968">
    <property type="term" value="P:negative regulation of signal transduction"/>
    <property type="evidence" value="ECO:0007669"/>
    <property type="project" value="UniProtKB-KW"/>
</dbReference>
<keyword evidence="3" id="KW-1133">Transmembrane helix</keyword>
<evidence type="ECO:0000256" key="1">
    <source>
        <dbReference type="ARBA" id="ARBA00007457"/>
    </source>
</evidence>
<reference evidence="4 5" key="1">
    <citation type="submission" date="2024-09" db="EMBL/GenBank/DDBJ databases">
        <title>A chromosome-level genome assembly of Gray's grenadier anchovy, Coilia grayii.</title>
        <authorList>
            <person name="Fu Z."/>
        </authorList>
    </citation>
    <scope>NUCLEOTIDE SEQUENCE [LARGE SCALE GENOMIC DNA]</scope>
    <source>
        <strain evidence="4">G4</strain>
        <tissue evidence="4">Muscle</tissue>
    </source>
</reference>
<comment type="similarity">
    <text evidence="1">Belongs to the RGS7BP/RGS9BP family.</text>
</comment>
<keyword evidence="3" id="KW-0472">Membrane</keyword>
<keyword evidence="2" id="KW-0734">Signal transduction inhibitor</keyword>
<gene>
    <name evidence="4" type="ORF">ACEWY4_018956</name>
</gene>
<name>A0ABD1JFX9_9TELE</name>
<organism evidence="4 5">
    <name type="scientific">Coilia grayii</name>
    <name type="common">Gray's grenadier anchovy</name>
    <dbReference type="NCBI Taxonomy" id="363190"/>
    <lineage>
        <taxon>Eukaryota</taxon>
        <taxon>Metazoa</taxon>
        <taxon>Chordata</taxon>
        <taxon>Craniata</taxon>
        <taxon>Vertebrata</taxon>
        <taxon>Euteleostomi</taxon>
        <taxon>Actinopterygii</taxon>
        <taxon>Neopterygii</taxon>
        <taxon>Teleostei</taxon>
        <taxon>Clupei</taxon>
        <taxon>Clupeiformes</taxon>
        <taxon>Clupeoidei</taxon>
        <taxon>Engraulidae</taxon>
        <taxon>Coilinae</taxon>
        <taxon>Coilia</taxon>
    </lineage>
</organism>
<feature type="transmembrane region" description="Helical" evidence="3">
    <location>
        <begin position="231"/>
        <end position="252"/>
    </location>
</feature>